<evidence type="ECO:0000313" key="4">
    <source>
        <dbReference type="Proteomes" id="UP000466730"/>
    </source>
</evidence>
<accession>A0A844B4Y1</accession>
<proteinExistence type="predicted"/>
<organism evidence="3 4">
    <name type="scientific">Rhodovulum strictum</name>
    <dbReference type="NCBI Taxonomy" id="58314"/>
    <lineage>
        <taxon>Bacteria</taxon>
        <taxon>Pseudomonadati</taxon>
        <taxon>Pseudomonadota</taxon>
        <taxon>Alphaproteobacteria</taxon>
        <taxon>Rhodobacterales</taxon>
        <taxon>Paracoccaceae</taxon>
        <taxon>Rhodovulum</taxon>
    </lineage>
</organism>
<dbReference type="AlphaFoldDB" id="A0A844B4Y1"/>
<name>A0A844B4Y1_9RHOB</name>
<dbReference type="OrthoDB" id="7876236at2"/>
<feature type="chain" id="PRO_5032584959" evidence="2">
    <location>
        <begin position="26"/>
        <end position="210"/>
    </location>
</feature>
<feature type="compositionally biased region" description="Gly residues" evidence="1">
    <location>
        <begin position="28"/>
        <end position="42"/>
    </location>
</feature>
<gene>
    <name evidence="3" type="ORF">GH815_09615</name>
</gene>
<dbReference type="EMBL" id="WJPO01000013">
    <property type="protein sequence ID" value="MRH21251.1"/>
    <property type="molecule type" value="Genomic_DNA"/>
</dbReference>
<comment type="caution">
    <text evidence="3">The sequence shown here is derived from an EMBL/GenBank/DDBJ whole genome shotgun (WGS) entry which is preliminary data.</text>
</comment>
<dbReference type="RefSeq" id="WP_153748562.1">
    <property type="nucleotide sequence ID" value="NZ_BAAADI010000011.1"/>
</dbReference>
<keyword evidence="4" id="KW-1185">Reference proteome</keyword>
<sequence length="210" mass="22026">MPPRPLAAGLALMMALLLIAQTAIAQSTGGGQTGRTGSGDGNDGPFATPETYPSPSDGPRGSVSDGTTGLVIRDIAEARALCSQIQRPEYIVDCLSQSLGSIAAKMPRGDYQDARNVLAQAARELGALAAANRDREQPRIRLRLPSGETTPPLSPVRREALAATNAAAAQILEEAETRLLRSAEGSERRMVHYQRIAAAVGSTKVLLRSG</sequence>
<reference evidence="3 4" key="1">
    <citation type="submission" date="2019-11" db="EMBL/GenBank/DDBJ databases">
        <title>Draft Whole-Genome sequence of the marine photosynthetic bacterium Rhodovulum strictum DSM 11289.</title>
        <authorList>
            <person name="Kyndt J.A."/>
            <person name="Meyer T.E."/>
        </authorList>
    </citation>
    <scope>NUCLEOTIDE SEQUENCE [LARGE SCALE GENOMIC DNA]</scope>
    <source>
        <strain evidence="3 4">DSM 11289</strain>
    </source>
</reference>
<evidence type="ECO:0000256" key="1">
    <source>
        <dbReference type="SAM" id="MobiDB-lite"/>
    </source>
</evidence>
<evidence type="ECO:0000256" key="2">
    <source>
        <dbReference type="SAM" id="SignalP"/>
    </source>
</evidence>
<evidence type="ECO:0000313" key="3">
    <source>
        <dbReference type="EMBL" id="MRH21251.1"/>
    </source>
</evidence>
<protein>
    <submittedName>
        <fullName evidence="3">Uncharacterized protein</fullName>
    </submittedName>
</protein>
<feature type="signal peptide" evidence="2">
    <location>
        <begin position="1"/>
        <end position="25"/>
    </location>
</feature>
<keyword evidence="2" id="KW-0732">Signal</keyword>
<feature type="region of interest" description="Disordered" evidence="1">
    <location>
        <begin position="27"/>
        <end position="66"/>
    </location>
</feature>
<dbReference type="Proteomes" id="UP000466730">
    <property type="component" value="Unassembled WGS sequence"/>
</dbReference>